<reference evidence="6 7" key="1">
    <citation type="submission" date="2019-09" db="EMBL/GenBank/DDBJ databases">
        <title>NBRP : Genome information of microbial organism related human and environment.</title>
        <authorList>
            <person name="Hattori M."/>
            <person name="Oshima K."/>
            <person name="Inaba H."/>
            <person name="Suda W."/>
            <person name="Sakamoto M."/>
            <person name="Iino T."/>
            <person name="Kitahara M."/>
            <person name="Oshida Y."/>
            <person name="Iida T."/>
            <person name="Kudo T."/>
            <person name="Itoh T."/>
            <person name="Ohkuma M."/>
        </authorList>
    </citation>
    <scope>NUCLEOTIDE SEQUENCE [LARGE SCALE GENOMIC DNA]</scope>
    <source>
        <strain evidence="6 7">Mie-1</strain>
    </source>
</reference>
<protein>
    <recommendedName>
        <fullName evidence="5">Iron-binding zinc finger CDGSH type domain-containing protein</fullName>
    </recommendedName>
</protein>
<dbReference type="InterPro" id="IPR011051">
    <property type="entry name" value="RmlC_Cupin_sf"/>
</dbReference>
<evidence type="ECO:0000256" key="1">
    <source>
        <dbReference type="ARBA" id="ARBA00022714"/>
    </source>
</evidence>
<keyword evidence="4" id="KW-0411">Iron-sulfur</keyword>
<evidence type="ECO:0000313" key="7">
    <source>
        <dbReference type="Proteomes" id="UP000325187"/>
    </source>
</evidence>
<dbReference type="Gene3D" id="2.60.120.10">
    <property type="entry name" value="Jelly Rolls"/>
    <property type="match status" value="1"/>
</dbReference>
<dbReference type="SUPFAM" id="SSF51182">
    <property type="entry name" value="RmlC-like cupins"/>
    <property type="match status" value="1"/>
</dbReference>
<evidence type="ECO:0000256" key="4">
    <source>
        <dbReference type="ARBA" id="ARBA00023014"/>
    </source>
</evidence>
<organism evidence="6 7">
    <name type="scientific">Iodidimonas gelatinilytica</name>
    <dbReference type="NCBI Taxonomy" id="1236966"/>
    <lineage>
        <taxon>Bacteria</taxon>
        <taxon>Pseudomonadati</taxon>
        <taxon>Pseudomonadota</taxon>
        <taxon>Alphaproteobacteria</taxon>
        <taxon>Iodidimonadales</taxon>
        <taxon>Iodidimonadaceae</taxon>
        <taxon>Iodidimonas</taxon>
    </lineage>
</organism>
<dbReference type="PANTHER" id="PTHR46491">
    <property type="entry name" value="CDGSH IRON SULFUR DOMAIN PROTEIN HOMOLOG"/>
    <property type="match status" value="1"/>
</dbReference>
<dbReference type="EMBL" id="BKCM01000005">
    <property type="protein sequence ID" value="GER00533.1"/>
    <property type="molecule type" value="Genomic_DNA"/>
</dbReference>
<evidence type="ECO:0000256" key="3">
    <source>
        <dbReference type="ARBA" id="ARBA00023004"/>
    </source>
</evidence>
<dbReference type="InterPro" id="IPR013096">
    <property type="entry name" value="Cupin_2"/>
</dbReference>
<name>A0A5A7MWU7_9PROT</name>
<gene>
    <name evidence="6" type="ORF">JCM17845_11560</name>
</gene>
<dbReference type="InterPro" id="IPR014710">
    <property type="entry name" value="RmlC-like_jellyroll"/>
</dbReference>
<dbReference type="InterPro" id="IPR042216">
    <property type="entry name" value="MitoNEET_CISD"/>
</dbReference>
<accession>A0A5A7MWU7</accession>
<dbReference type="InterPro" id="IPR052950">
    <property type="entry name" value="CISD"/>
</dbReference>
<evidence type="ECO:0000256" key="2">
    <source>
        <dbReference type="ARBA" id="ARBA00022723"/>
    </source>
</evidence>
<dbReference type="Proteomes" id="UP000325187">
    <property type="component" value="Unassembled WGS sequence"/>
</dbReference>
<dbReference type="GO" id="GO:0046872">
    <property type="term" value="F:metal ion binding"/>
    <property type="evidence" value="ECO:0007669"/>
    <property type="project" value="UniProtKB-KW"/>
</dbReference>
<feature type="domain" description="Iron-binding zinc finger CDGSH type" evidence="5">
    <location>
        <begin position="48"/>
        <end position="84"/>
    </location>
</feature>
<keyword evidence="1" id="KW-0001">2Fe-2S</keyword>
<evidence type="ECO:0000313" key="6">
    <source>
        <dbReference type="EMBL" id="GER00533.1"/>
    </source>
</evidence>
<dbReference type="Pfam" id="PF09360">
    <property type="entry name" value="zf-CDGSH"/>
    <property type="match status" value="2"/>
</dbReference>
<sequence length="353" mass="38384">MSTPHIAAKKPCLVTLKRKGKAYFWCQCGLSKSQPFCDGSHNGTGFEPLIYKAQKDGEEVLFCACKQTKNPPFCDGSHNALDDSYEEASQEDIAASASLPIIPPDEKGKAVLDGGCYVVTPTKTTAHHVGGWQIRPVIAGRDGARFLSQFLLQPGPDAQALAVEGSEMVLFLNQGSAHITIGGKIFKAGPQTGFYVRPGEGFHARSLSDTPIELSCVICPTGPEPTPLDTMPDIFDDRIPQRMMAMDPAKRQTMADRFYQVLVGEDMGSKQVTQFIGEIPRSRAAAHRHLYEEAITILSGEGFMWTENARAAVKPGDVIFLPKKQLHSLECTSESGMRLMGAFYPAGSPAINY</sequence>
<keyword evidence="3" id="KW-0408">Iron</keyword>
<dbReference type="Pfam" id="PF07883">
    <property type="entry name" value="Cupin_2"/>
    <property type="match status" value="1"/>
</dbReference>
<dbReference type="RefSeq" id="WP_150002081.1">
    <property type="nucleotide sequence ID" value="NZ_BKCM01000005.1"/>
</dbReference>
<dbReference type="Gene3D" id="3.40.5.90">
    <property type="entry name" value="CDGSH iron-sulfur domain, mitoNEET-type"/>
    <property type="match status" value="2"/>
</dbReference>
<dbReference type="GO" id="GO:0051537">
    <property type="term" value="F:2 iron, 2 sulfur cluster binding"/>
    <property type="evidence" value="ECO:0007669"/>
    <property type="project" value="UniProtKB-KW"/>
</dbReference>
<keyword evidence="7" id="KW-1185">Reference proteome</keyword>
<dbReference type="PANTHER" id="PTHR46491:SF3">
    <property type="entry name" value="CDGSH IRON-SULFUR DOMAIN-CONTAINING PROTEIN 3, MITOCHONDRIAL"/>
    <property type="match status" value="1"/>
</dbReference>
<evidence type="ECO:0000259" key="5">
    <source>
        <dbReference type="SMART" id="SM00704"/>
    </source>
</evidence>
<dbReference type="InterPro" id="IPR018967">
    <property type="entry name" value="FeS-contain_CDGSH-typ"/>
</dbReference>
<proteinExistence type="predicted"/>
<keyword evidence="2" id="KW-0479">Metal-binding</keyword>
<dbReference type="GO" id="GO:0005737">
    <property type="term" value="C:cytoplasm"/>
    <property type="evidence" value="ECO:0007669"/>
    <property type="project" value="UniProtKB-ARBA"/>
</dbReference>
<feature type="domain" description="Iron-binding zinc finger CDGSH type" evidence="5">
    <location>
        <begin position="9"/>
        <end position="47"/>
    </location>
</feature>
<dbReference type="AlphaFoldDB" id="A0A5A7MWU7"/>
<dbReference type="SMART" id="SM00704">
    <property type="entry name" value="ZnF_CDGSH"/>
    <property type="match status" value="2"/>
</dbReference>
<comment type="caution">
    <text evidence="6">The sequence shown here is derived from an EMBL/GenBank/DDBJ whole genome shotgun (WGS) entry which is preliminary data.</text>
</comment>